<feature type="transmembrane region" description="Helical" evidence="1">
    <location>
        <begin position="56"/>
        <end position="86"/>
    </location>
</feature>
<feature type="transmembrane region" description="Helical" evidence="1">
    <location>
        <begin position="12"/>
        <end position="36"/>
    </location>
</feature>
<keyword evidence="3" id="KW-1185">Reference proteome</keyword>
<keyword evidence="1" id="KW-1133">Transmembrane helix</keyword>
<gene>
    <name evidence="2" type="ORF">NF556_04300</name>
</gene>
<evidence type="ECO:0000313" key="3">
    <source>
        <dbReference type="Proteomes" id="UP001056455"/>
    </source>
</evidence>
<keyword evidence="1" id="KW-0812">Transmembrane</keyword>
<reference evidence="2" key="1">
    <citation type="submission" date="2022-06" db="EMBL/GenBank/DDBJ databases">
        <title>Ornithinimicrobium HY1793.</title>
        <authorList>
            <person name="Huang Y."/>
        </authorList>
    </citation>
    <scope>NUCLEOTIDE SEQUENCE</scope>
    <source>
        <strain evidence="2">HY1793</strain>
    </source>
</reference>
<evidence type="ECO:0000256" key="1">
    <source>
        <dbReference type="SAM" id="Phobius"/>
    </source>
</evidence>
<accession>A0ABY4YVW2</accession>
<sequence>MNGFEWRHIAAGLGWGTGVGMGTGILLGWTILAWGGGADAVSDPSLRALGGLVVGMLWMAFYGALIGVIPGSIAGTLIGIVLSVLVGRQPDERPAMRTTVIATLILIPGLATIAIWLLGWYVEDLRSPWFWLAIGYPTLLGVPAMRWSASRIARRNASPAVLADAIRAKA</sequence>
<keyword evidence="1" id="KW-0472">Membrane</keyword>
<evidence type="ECO:0000313" key="2">
    <source>
        <dbReference type="EMBL" id="USQ80879.1"/>
    </source>
</evidence>
<proteinExistence type="predicted"/>
<name>A0ABY4YVW2_9MICO</name>
<protein>
    <submittedName>
        <fullName evidence="2">Uncharacterized protein</fullName>
    </submittedName>
</protein>
<feature type="transmembrane region" description="Helical" evidence="1">
    <location>
        <begin position="128"/>
        <end position="145"/>
    </location>
</feature>
<dbReference type="Proteomes" id="UP001056455">
    <property type="component" value="Chromosome"/>
</dbReference>
<dbReference type="RefSeq" id="WP_252594267.1">
    <property type="nucleotide sequence ID" value="NZ_CP099489.1"/>
</dbReference>
<organism evidence="2 3">
    <name type="scientific">Ornithinimicrobium faecis</name>
    <dbReference type="NCBI Taxonomy" id="2934158"/>
    <lineage>
        <taxon>Bacteria</taxon>
        <taxon>Bacillati</taxon>
        <taxon>Actinomycetota</taxon>
        <taxon>Actinomycetes</taxon>
        <taxon>Micrococcales</taxon>
        <taxon>Ornithinimicrobiaceae</taxon>
        <taxon>Ornithinimicrobium</taxon>
    </lineage>
</organism>
<feature type="transmembrane region" description="Helical" evidence="1">
    <location>
        <begin position="98"/>
        <end position="122"/>
    </location>
</feature>
<dbReference type="EMBL" id="CP099489">
    <property type="protein sequence ID" value="USQ80879.1"/>
    <property type="molecule type" value="Genomic_DNA"/>
</dbReference>